<dbReference type="InterPro" id="IPR049273">
    <property type="entry name" value="DUF3829-like_N"/>
</dbReference>
<dbReference type="HOGENOM" id="CLU_2551265_0_0_10"/>
<name>U6RIM3_9BACT</name>
<reference evidence="2 3" key="1">
    <citation type="submission" date="2013-04" db="EMBL/GenBank/DDBJ databases">
        <title>The Genome Sequence of Bacteroides massiliensis DSM 17679.</title>
        <authorList>
            <consortium name="The Broad Institute Genomics Platform"/>
            <person name="Earl A."/>
            <person name="Ward D."/>
            <person name="Feldgarden M."/>
            <person name="Gevers D."/>
            <person name="Martens E."/>
            <person name="Fenner L."/>
            <person name="Roux V."/>
            <person name="Mallet M.N."/>
            <person name="Raoult D."/>
            <person name="Walker B."/>
            <person name="Young S."/>
            <person name="Zeng Q."/>
            <person name="Gargeya S."/>
            <person name="Fitzgerald M."/>
            <person name="Haas B."/>
            <person name="Abouelleil A."/>
            <person name="Allen A.W."/>
            <person name="Alvarado L."/>
            <person name="Arachchi H.M."/>
            <person name="Berlin A.M."/>
            <person name="Chapman S.B."/>
            <person name="Gainer-Dewar J."/>
            <person name="Goldberg J."/>
            <person name="Griggs A."/>
            <person name="Gujja S."/>
            <person name="Hansen M."/>
            <person name="Howarth C."/>
            <person name="Imamovic A."/>
            <person name="Ireland A."/>
            <person name="Larimer J."/>
            <person name="McCowan C."/>
            <person name="Murphy C."/>
            <person name="Pearson M."/>
            <person name="Poon T.W."/>
            <person name="Priest M."/>
            <person name="Roberts A."/>
            <person name="Saif S."/>
            <person name="Shea T."/>
            <person name="Sisk P."/>
            <person name="Sykes S."/>
            <person name="Wortman J."/>
            <person name="Nusbaum C."/>
            <person name="Birren B."/>
        </authorList>
    </citation>
    <scope>NUCLEOTIDE SEQUENCE [LARGE SCALE GENOMIC DNA]</scope>
    <source>
        <strain evidence="3">B84634 / Timone 84634 / DSM 17679 / JCM 13223</strain>
    </source>
</reference>
<comment type="caution">
    <text evidence="2">The sequence shown here is derived from an EMBL/GenBank/DDBJ whole genome shotgun (WGS) entry which is preliminary data.</text>
</comment>
<evidence type="ECO:0000313" key="3">
    <source>
        <dbReference type="Proteomes" id="UP000017831"/>
    </source>
</evidence>
<gene>
    <name evidence="2" type="ORF">HMPREF1534_01289</name>
</gene>
<dbReference type="PATRIC" id="fig|1121098.3.peg.1310"/>
<protein>
    <recommendedName>
        <fullName evidence="1">DUF3829 domain-containing protein</fullName>
    </recommendedName>
</protein>
<accession>U6RIM3</accession>
<dbReference type="AlphaFoldDB" id="U6RIM3"/>
<feature type="domain" description="DUF3829" evidence="1">
    <location>
        <begin position="28"/>
        <end position="79"/>
    </location>
</feature>
<proteinExistence type="predicted"/>
<organism evidence="2 3">
    <name type="scientific">Phocaeicola massiliensis B84634 = Timone 84634 = DSM 17679 = JCM 13223</name>
    <dbReference type="NCBI Taxonomy" id="1121098"/>
    <lineage>
        <taxon>Bacteria</taxon>
        <taxon>Pseudomonadati</taxon>
        <taxon>Bacteroidota</taxon>
        <taxon>Bacteroidia</taxon>
        <taxon>Bacteroidales</taxon>
        <taxon>Bacteroidaceae</taxon>
        <taxon>Phocaeicola</taxon>
    </lineage>
</organism>
<dbReference type="OrthoDB" id="1046790at2"/>
<sequence>MASFLGALSLSSCSGNAKNKEMTDNGMSMESANEVIRHCDTSLKVLKDLINEDSIKAILGYIDKTEGTDMLPIVPQPALYEG</sequence>
<dbReference type="STRING" id="1121098.HMPREF1534_01289"/>
<evidence type="ECO:0000259" key="1">
    <source>
        <dbReference type="Pfam" id="PF20893"/>
    </source>
</evidence>
<keyword evidence="3" id="KW-1185">Reference proteome</keyword>
<dbReference type="Proteomes" id="UP000017831">
    <property type="component" value="Unassembled WGS sequence"/>
</dbReference>
<evidence type="ECO:0000313" key="2">
    <source>
        <dbReference type="EMBL" id="EOA56370.1"/>
    </source>
</evidence>
<dbReference type="Gene3D" id="1.20.120.930">
    <property type="entry name" value="Uncharacterised protein PF12889, N-terminal DUF3829"/>
    <property type="match status" value="1"/>
</dbReference>
<dbReference type="Pfam" id="PF20893">
    <property type="entry name" value="DUF6845"/>
    <property type="match status" value="1"/>
</dbReference>
<dbReference type="EMBL" id="AQHY01000013">
    <property type="protein sequence ID" value="EOA56370.1"/>
    <property type="molecule type" value="Genomic_DNA"/>
</dbReference>